<organism evidence="4 5">
    <name type="scientific">Cyclotella cryptica</name>
    <dbReference type="NCBI Taxonomy" id="29204"/>
    <lineage>
        <taxon>Eukaryota</taxon>
        <taxon>Sar</taxon>
        <taxon>Stramenopiles</taxon>
        <taxon>Ochrophyta</taxon>
        <taxon>Bacillariophyta</taxon>
        <taxon>Coscinodiscophyceae</taxon>
        <taxon>Thalassiosirophycidae</taxon>
        <taxon>Stephanodiscales</taxon>
        <taxon>Stephanodiscaceae</taxon>
        <taxon>Cyclotella</taxon>
    </lineage>
</organism>
<dbReference type="InterPro" id="IPR050791">
    <property type="entry name" value="Aldo-Keto_reductase"/>
</dbReference>
<comment type="caution">
    <text evidence="4">The sequence shown here is derived from an EMBL/GenBank/DDBJ whole genome shotgun (WGS) entry which is preliminary data.</text>
</comment>
<dbReference type="AlphaFoldDB" id="A0ABD3QEM4"/>
<dbReference type="EMBL" id="JABMIG020000043">
    <property type="protein sequence ID" value="KAL3798828.1"/>
    <property type="molecule type" value="Genomic_DNA"/>
</dbReference>
<dbReference type="InterPro" id="IPR020471">
    <property type="entry name" value="AKR"/>
</dbReference>
<sequence>MLIAKARPSLFLFASILVVDPHLCSSLSQSPRSRRDFVVDSVSSIATASTLSVTTASYAGLSNASDDIISTPKQLTLPPIGVGAWAWGDSVFWGYDQKNDDELKEVFDYALKNNLSFFDTAELYGFGRSEQLLGKFRAQCQTKEEEDRVIIASKFAALPWRTKSDDVVKACKASMKRLGGKPIDLYQIHFPGSWSNEEYWDGIADAYEQGLVNAVGVSNYGVDALRACHAELSRRGIKLATNQIQMSLLYRWPLENGLLDVCKELDVKVLSYSPLALGFLTGKYNKSNYPSGPRSKIAEQLFKDDSFEQLLMTMNEISTKHEASVSQVALNWAISKGTIPIPGARNLKQVKQNLSCLDWSLSEDEMKSLDQASSKVTGFITPDKNPFPRKDVNTGLKMYDS</sequence>
<evidence type="ECO:0000256" key="2">
    <source>
        <dbReference type="SAM" id="SignalP"/>
    </source>
</evidence>
<dbReference type="Gene3D" id="3.20.20.100">
    <property type="entry name" value="NADP-dependent oxidoreductase domain"/>
    <property type="match status" value="1"/>
</dbReference>
<protein>
    <recommendedName>
        <fullName evidence="3">NADP-dependent oxidoreductase domain-containing protein</fullName>
    </recommendedName>
</protein>
<dbReference type="Pfam" id="PF00248">
    <property type="entry name" value="Aldo_ket_red"/>
    <property type="match status" value="1"/>
</dbReference>
<name>A0ABD3QEM4_9STRA</name>
<dbReference type="Proteomes" id="UP001516023">
    <property type="component" value="Unassembled WGS sequence"/>
</dbReference>
<keyword evidence="5" id="KW-1185">Reference proteome</keyword>
<dbReference type="CDD" id="cd19093">
    <property type="entry name" value="AKR_AtPLR-like"/>
    <property type="match status" value="1"/>
</dbReference>
<evidence type="ECO:0000259" key="3">
    <source>
        <dbReference type="Pfam" id="PF00248"/>
    </source>
</evidence>
<feature type="domain" description="NADP-dependent oxidoreductase" evidence="3">
    <location>
        <begin position="79"/>
        <end position="372"/>
    </location>
</feature>
<proteinExistence type="predicted"/>
<gene>
    <name evidence="4" type="ORF">HJC23_004616</name>
</gene>
<feature type="signal peptide" evidence="2">
    <location>
        <begin position="1"/>
        <end position="26"/>
    </location>
</feature>
<evidence type="ECO:0000313" key="4">
    <source>
        <dbReference type="EMBL" id="KAL3798828.1"/>
    </source>
</evidence>
<dbReference type="PANTHER" id="PTHR43625">
    <property type="entry name" value="AFLATOXIN B1 ALDEHYDE REDUCTASE"/>
    <property type="match status" value="1"/>
</dbReference>
<reference evidence="4 5" key="1">
    <citation type="journal article" date="2020" name="G3 (Bethesda)">
        <title>Improved Reference Genome for Cyclotella cryptica CCMP332, a Model for Cell Wall Morphogenesis, Salinity Adaptation, and Lipid Production in Diatoms (Bacillariophyta).</title>
        <authorList>
            <person name="Roberts W.R."/>
            <person name="Downey K.M."/>
            <person name="Ruck E.C."/>
            <person name="Traller J.C."/>
            <person name="Alverson A.J."/>
        </authorList>
    </citation>
    <scope>NUCLEOTIDE SEQUENCE [LARGE SCALE GENOMIC DNA]</scope>
    <source>
        <strain evidence="4 5">CCMP332</strain>
    </source>
</reference>
<keyword evidence="1" id="KW-0560">Oxidoreductase</keyword>
<accession>A0ABD3QEM4</accession>
<keyword evidence="2" id="KW-0732">Signal</keyword>
<dbReference type="PANTHER" id="PTHR43625:SF5">
    <property type="entry name" value="PYRIDOXAL REDUCTASE, CHLOROPLASTIC"/>
    <property type="match status" value="1"/>
</dbReference>
<dbReference type="InterPro" id="IPR023210">
    <property type="entry name" value="NADP_OxRdtase_dom"/>
</dbReference>
<evidence type="ECO:0000313" key="5">
    <source>
        <dbReference type="Proteomes" id="UP001516023"/>
    </source>
</evidence>
<dbReference type="PRINTS" id="PR00069">
    <property type="entry name" value="ALDKETRDTASE"/>
</dbReference>
<dbReference type="InterPro" id="IPR036812">
    <property type="entry name" value="NAD(P)_OxRdtase_dom_sf"/>
</dbReference>
<evidence type="ECO:0000256" key="1">
    <source>
        <dbReference type="ARBA" id="ARBA00023002"/>
    </source>
</evidence>
<dbReference type="SUPFAM" id="SSF51430">
    <property type="entry name" value="NAD(P)-linked oxidoreductase"/>
    <property type="match status" value="1"/>
</dbReference>
<feature type="chain" id="PRO_5044798400" description="NADP-dependent oxidoreductase domain-containing protein" evidence="2">
    <location>
        <begin position="27"/>
        <end position="401"/>
    </location>
</feature>
<dbReference type="GO" id="GO:0016491">
    <property type="term" value="F:oxidoreductase activity"/>
    <property type="evidence" value="ECO:0007669"/>
    <property type="project" value="UniProtKB-KW"/>
</dbReference>